<keyword evidence="1" id="KW-0472">Membrane</keyword>
<dbReference type="PANTHER" id="PTHR46815">
    <property type="entry name" value="PROTEIN KISH-B"/>
    <property type="match status" value="1"/>
</dbReference>
<proteinExistence type="predicted"/>
<evidence type="ECO:0000313" key="3">
    <source>
        <dbReference type="Proteomes" id="UP000315496"/>
    </source>
</evidence>
<dbReference type="OrthoDB" id="10034655at2759"/>
<accession>A0A4Z1T2E9</accession>
<dbReference type="AlphaFoldDB" id="A0A4Z1T2E9"/>
<reference evidence="2 3" key="1">
    <citation type="submission" date="2019-05" db="EMBL/GenBank/DDBJ databases">
        <title>The compact genome of Giardia muris reveals important steps in the evolution of intestinal protozoan parasites.</title>
        <authorList>
            <person name="Xu F."/>
            <person name="Jimenez-Gonzalez A."/>
            <person name="Einarsson E."/>
            <person name="Astvaldsson A."/>
            <person name="Peirasmaki D."/>
            <person name="Eckmann L."/>
            <person name="Andersson J.O."/>
            <person name="Svard S.G."/>
            <person name="Jerlstrom-Hultqvist J."/>
        </authorList>
    </citation>
    <scope>NUCLEOTIDE SEQUENCE [LARGE SCALE GENOMIC DNA]</scope>
    <source>
        <strain evidence="2 3">Roberts-Thomson</strain>
    </source>
</reference>
<keyword evidence="1" id="KW-0812">Transmembrane</keyword>
<keyword evidence="1" id="KW-1133">Transmembrane helix</keyword>
<dbReference type="VEuPathDB" id="GiardiaDB:GMRT_15503"/>
<dbReference type="Proteomes" id="UP000315496">
    <property type="component" value="Chromosome 1"/>
</dbReference>
<dbReference type="PANTHER" id="PTHR46815:SF1">
    <property type="entry name" value="PROTEIN KISH-B"/>
    <property type="match status" value="1"/>
</dbReference>
<protein>
    <recommendedName>
        <fullName evidence="4">Protein kish</fullName>
    </recommendedName>
</protein>
<name>A0A4Z1T2E9_GIAMU</name>
<keyword evidence="3" id="KW-1185">Reference proteome</keyword>
<dbReference type="InterPro" id="IPR042863">
    <property type="entry name" value="Kish-B"/>
</dbReference>
<evidence type="ECO:0000256" key="1">
    <source>
        <dbReference type="SAM" id="Phobius"/>
    </source>
</evidence>
<organism evidence="2 3">
    <name type="scientific">Giardia muris</name>
    <dbReference type="NCBI Taxonomy" id="5742"/>
    <lineage>
        <taxon>Eukaryota</taxon>
        <taxon>Metamonada</taxon>
        <taxon>Diplomonadida</taxon>
        <taxon>Hexamitidae</taxon>
        <taxon>Giardiinae</taxon>
        <taxon>Giardia</taxon>
    </lineage>
</organism>
<evidence type="ECO:0000313" key="2">
    <source>
        <dbReference type="EMBL" id="TNJ29828.1"/>
    </source>
</evidence>
<sequence>MTKIWCLDGFAIALVLVVCCCSYLARMPRLKGFVLREKTGLRGTLYKCALIGIRLDYAVALSCVLLGLYRLFL</sequence>
<feature type="transmembrane region" description="Helical" evidence="1">
    <location>
        <begin position="6"/>
        <end position="25"/>
    </location>
</feature>
<feature type="transmembrane region" description="Helical" evidence="1">
    <location>
        <begin position="45"/>
        <end position="69"/>
    </location>
</feature>
<dbReference type="EMBL" id="VDLU01000001">
    <property type="protein sequence ID" value="TNJ29828.1"/>
    <property type="molecule type" value="Genomic_DNA"/>
</dbReference>
<comment type="caution">
    <text evidence="2">The sequence shown here is derived from an EMBL/GenBank/DDBJ whole genome shotgun (WGS) entry which is preliminary data.</text>
</comment>
<evidence type="ECO:0008006" key="4">
    <source>
        <dbReference type="Google" id="ProtNLM"/>
    </source>
</evidence>
<gene>
    <name evidence="2" type="ORF">GMRT_15503</name>
</gene>